<sequence>MKDILFLKFRLLFIIIFILIFFPITIIVSDKDSIKLYSTGINLIVLNTKDTFKSNTFFFYKKIPYFNYAIINFKNSFLRFSNEKFLIQKQSKYNSAYVYFNKKFYKYKNFYSDKKWILSTVDSISNILKKLSIPTQNLFFVYTENRSFHINPNVMFVNSKKDIAHEYSHYYFGNLIEHSSKDTWHEILCETNSLLYLKRNNMEEYLNEANLKTIGYYKFPYGKNILEFIKRFNYNFDKIIDFESFLTKNFKKLNDKKFNSILKKEEFK</sequence>
<evidence type="ECO:0008006" key="4">
    <source>
        <dbReference type="Google" id="ProtNLM"/>
    </source>
</evidence>
<keyword evidence="1" id="KW-0472">Membrane</keyword>
<organism evidence="2 3">
    <name type="scientific">Tepiditoga spiralis</name>
    <dbReference type="NCBI Taxonomy" id="2108365"/>
    <lineage>
        <taxon>Bacteria</taxon>
        <taxon>Thermotogati</taxon>
        <taxon>Thermotogota</taxon>
        <taxon>Thermotogae</taxon>
        <taxon>Petrotogales</taxon>
        <taxon>Petrotogaceae</taxon>
        <taxon>Tepiditoga</taxon>
    </lineage>
</organism>
<dbReference type="KEGG" id="ocy:OSSY52_20890"/>
<keyword evidence="1" id="KW-1133">Transmembrane helix</keyword>
<accession>A0A7G1G5T1</accession>
<dbReference type="AlphaFoldDB" id="A0A7G1G5T1"/>
<keyword evidence="1" id="KW-0812">Transmembrane</keyword>
<proteinExistence type="predicted"/>
<dbReference type="RefSeq" id="WP_190614808.1">
    <property type="nucleotide sequence ID" value="NZ_AP018712.1"/>
</dbReference>
<evidence type="ECO:0000313" key="2">
    <source>
        <dbReference type="EMBL" id="BBE31948.1"/>
    </source>
</evidence>
<feature type="transmembrane region" description="Helical" evidence="1">
    <location>
        <begin position="9"/>
        <end position="28"/>
    </location>
</feature>
<name>A0A7G1G5T1_9BACT</name>
<dbReference type="InParanoid" id="A0A7G1G5T1"/>
<dbReference type="EMBL" id="AP018712">
    <property type="protein sequence ID" value="BBE31948.1"/>
    <property type="molecule type" value="Genomic_DNA"/>
</dbReference>
<gene>
    <name evidence="2" type="ORF">OSSY52_20890</name>
</gene>
<reference evidence="2 3" key="1">
    <citation type="submission" date="2018-06" db="EMBL/GenBank/DDBJ databases">
        <title>Genome sequencing of Oceanotoga sp. sy52.</title>
        <authorList>
            <person name="Mori K."/>
        </authorList>
    </citation>
    <scope>NUCLEOTIDE SEQUENCE [LARGE SCALE GENOMIC DNA]</scope>
    <source>
        <strain evidence="3">sy52</strain>
    </source>
</reference>
<evidence type="ECO:0000313" key="3">
    <source>
        <dbReference type="Proteomes" id="UP000516361"/>
    </source>
</evidence>
<dbReference type="Proteomes" id="UP000516361">
    <property type="component" value="Chromosome"/>
</dbReference>
<evidence type="ECO:0000256" key="1">
    <source>
        <dbReference type="SAM" id="Phobius"/>
    </source>
</evidence>
<keyword evidence="3" id="KW-1185">Reference proteome</keyword>
<protein>
    <recommendedName>
        <fullName evidence="4">Peptidase MA-like domain-containing protein</fullName>
    </recommendedName>
</protein>